<accession>A0A160TQZ6</accession>
<dbReference type="EMBL" id="CZRL01000051">
    <property type="protein sequence ID" value="CUS50991.1"/>
    <property type="molecule type" value="Genomic_DNA"/>
</dbReference>
<reference evidence="1" key="1">
    <citation type="submission" date="2015-10" db="EMBL/GenBank/DDBJ databases">
        <authorList>
            <person name="Gilbert D.G."/>
        </authorList>
    </citation>
    <scope>NUCLEOTIDE SEQUENCE</scope>
</reference>
<protein>
    <submittedName>
        <fullName evidence="1">Uncharacterized protein</fullName>
    </submittedName>
</protein>
<dbReference type="AlphaFoldDB" id="A0A160TQZ6"/>
<gene>
    <name evidence="1" type="ORF">MGWOODY_XGa235</name>
</gene>
<organism evidence="1">
    <name type="scientific">hydrothermal vent metagenome</name>
    <dbReference type="NCBI Taxonomy" id="652676"/>
    <lineage>
        <taxon>unclassified sequences</taxon>
        <taxon>metagenomes</taxon>
        <taxon>ecological metagenomes</taxon>
    </lineage>
</organism>
<sequence>MTIKHTTSPARRLVLGCRRQAEQRLTTLGLPSDWPACLDLLDTHQVPETDDSGRSLFYSRKEVIDTARLLYQTYCMEYWLKENDAERATASMLDLLNLALTAGLTDAIDSEHAASTQTKRQQVKRGDLRWWRRVATALRKRNGTLSSLEIARRIDPRRHHTIRKYL</sequence>
<name>A0A160TQZ6_9ZZZZ</name>
<proteinExistence type="predicted"/>
<evidence type="ECO:0000313" key="1">
    <source>
        <dbReference type="EMBL" id="CUS50991.1"/>
    </source>
</evidence>